<dbReference type="SUPFAM" id="SSF52833">
    <property type="entry name" value="Thioredoxin-like"/>
    <property type="match status" value="1"/>
</dbReference>
<reference evidence="1 2" key="1">
    <citation type="submission" date="2016-10" db="EMBL/GenBank/DDBJ databases">
        <title>Paenibacillus species isolates.</title>
        <authorList>
            <person name="Beno S.M."/>
        </authorList>
    </citation>
    <scope>NUCLEOTIDE SEQUENCE [LARGE SCALE GENOMIC DNA]</scope>
    <source>
        <strain evidence="1 2">FSL H7-0744</strain>
    </source>
</reference>
<sequence length="145" mass="16890">MYLDNGPDIGSIVLDDFFTFKEKNLEIRKETLLLFTSIYCIKCIQSLPLLKKLSDSFDLILFSNGLSQDIEEMITNFKWGFPVISINEEHMEKHFSIRVHPSFILINEQRMVCSTGVINDFSDLKYLSPQKKSHSLLRLLNNNIR</sequence>
<accession>A0ABX3GT74</accession>
<evidence type="ECO:0000313" key="1">
    <source>
        <dbReference type="EMBL" id="OMD36690.1"/>
    </source>
</evidence>
<proteinExistence type="predicted"/>
<evidence type="ECO:0000313" key="2">
    <source>
        <dbReference type="Proteomes" id="UP000187412"/>
    </source>
</evidence>
<keyword evidence="2" id="KW-1185">Reference proteome</keyword>
<dbReference type="EMBL" id="MPTB01000077">
    <property type="protein sequence ID" value="OMD36690.1"/>
    <property type="molecule type" value="Genomic_DNA"/>
</dbReference>
<name>A0ABX3GT74_PAEBO</name>
<dbReference type="Proteomes" id="UP000187412">
    <property type="component" value="Unassembled WGS sequence"/>
</dbReference>
<dbReference type="InterPro" id="IPR036249">
    <property type="entry name" value="Thioredoxin-like_sf"/>
</dbReference>
<evidence type="ECO:0008006" key="3">
    <source>
        <dbReference type="Google" id="ProtNLM"/>
    </source>
</evidence>
<gene>
    <name evidence="1" type="ORF">BSK56_31955</name>
</gene>
<organism evidence="1 2">
    <name type="scientific">Paenibacillus borealis</name>
    <dbReference type="NCBI Taxonomy" id="160799"/>
    <lineage>
        <taxon>Bacteria</taxon>
        <taxon>Bacillati</taxon>
        <taxon>Bacillota</taxon>
        <taxon>Bacilli</taxon>
        <taxon>Bacillales</taxon>
        <taxon>Paenibacillaceae</taxon>
        <taxon>Paenibacillus</taxon>
    </lineage>
</organism>
<protein>
    <recommendedName>
        <fullName evidence="3">Alkyl hydroperoxide reductase subunit C/ Thiol specific antioxidant domain-containing protein</fullName>
    </recommendedName>
</protein>
<comment type="caution">
    <text evidence="1">The sequence shown here is derived from an EMBL/GenBank/DDBJ whole genome shotgun (WGS) entry which is preliminary data.</text>
</comment>
<dbReference type="Gene3D" id="3.40.30.10">
    <property type="entry name" value="Glutaredoxin"/>
    <property type="match status" value="1"/>
</dbReference>